<comment type="similarity">
    <text evidence="6">Belongs to the acetyltransferase family. NAA60 subfamily.</text>
</comment>
<keyword evidence="5" id="KW-0012">Acyltransferase</keyword>
<protein>
    <recommendedName>
        <fullName evidence="8">N-alpha-acetyltransferase 60</fullName>
        <ecNumber evidence="7">2.3.1.259</ecNumber>
        <ecNumber evidence="1">2.3.1.48</ecNumber>
    </recommendedName>
</protein>
<dbReference type="InterPro" id="IPR000182">
    <property type="entry name" value="GNAT_dom"/>
</dbReference>
<dbReference type="GO" id="GO:0004402">
    <property type="term" value="F:histone acetyltransferase activity"/>
    <property type="evidence" value="ECO:0007669"/>
    <property type="project" value="TreeGrafter"/>
</dbReference>
<dbReference type="Proteomes" id="UP000009168">
    <property type="component" value="Unassembled WGS sequence"/>
</dbReference>
<evidence type="ECO:0000313" key="12">
    <source>
        <dbReference type="EMBL" id="EAS02308.2"/>
    </source>
</evidence>
<dbReference type="GO" id="GO:0000139">
    <property type="term" value="C:Golgi membrane"/>
    <property type="evidence" value="ECO:0007669"/>
    <property type="project" value="TreeGrafter"/>
</dbReference>
<keyword evidence="2" id="KW-0808">Transferase</keyword>
<evidence type="ECO:0000259" key="11">
    <source>
        <dbReference type="PROSITE" id="PS51186"/>
    </source>
</evidence>
<comment type="catalytic activity">
    <reaction evidence="10">
        <text>N-terminal L-methionyl-[transmembrane protein] + acetyl-CoA = N-terminal N(alpha)-acetyl-L-methionyl-[transmembrane protein] + CoA + H(+)</text>
        <dbReference type="Rhea" id="RHEA:50604"/>
        <dbReference type="Rhea" id="RHEA-COMP:12745"/>
        <dbReference type="Rhea" id="RHEA-COMP:12746"/>
        <dbReference type="ChEBI" id="CHEBI:15378"/>
        <dbReference type="ChEBI" id="CHEBI:57287"/>
        <dbReference type="ChEBI" id="CHEBI:57288"/>
        <dbReference type="ChEBI" id="CHEBI:64731"/>
        <dbReference type="ChEBI" id="CHEBI:133414"/>
        <dbReference type="EC" id="2.3.1.259"/>
    </reaction>
</comment>
<dbReference type="EC" id="2.3.1.48" evidence="1"/>
<dbReference type="EMBL" id="GG662540">
    <property type="protein sequence ID" value="EAS02308.2"/>
    <property type="molecule type" value="Genomic_DNA"/>
</dbReference>
<evidence type="ECO:0000256" key="10">
    <source>
        <dbReference type="ARBA" id="ARBA00048848"/>
    </source>
</evidence>
<dbReference type="EC" id="2.3.1.259" evidence="7"/>
<evidence type="ECO:0000256" key="7">
    <source>
        <dbReference type="ARBA" id="ARBA00026111"/>
    </source>
</evidence>
<dbReference type="Gene3D" id="3.40.630.30">
    <property type="match status" value="1"/>
</dbReference>
<sequence length="267" mass="31811">MKYQEIDLEDQTNQIQYERISESYPPNTKNNYRYLAEVHTILQKIDISQIDTSQDIISRTMTNSNDIRQIQVLHSEWFPIQYEQSYYDNMLTHNKNLVLELDLSRFGFSKYIIAAVIYNKKSTTFKEMKFSFKDLCTDSYCLYIQTIGVINEFRQHGLASYLLNYIKVEASKNQKVKYINLHMVTYNKSGERFYLKNGFQQIEKCKNYYNIENKQYDSYLFCFYVNGGEPPITFFRYLSEKISYSLSAIKSLVSKSNKFEENDIKMI</sequence>
<evidence type="ECO:0000256" key="9">
    <source>
        <dbReference type="ARBA" id="ARBA00048017"/>
    </source>
</evidence>
<dbReference type="InterPro" id="IPR016181">
    <property type="entry name" value="Acyl_CoA_acyltransferase"/>
</dbReference>
<keyword evidence="3" id="KW-0159">Chromosome partition</keyword>
<dbReference type="STRING" id="312017.Q240V6"/>
<dbReference type="GeneID" id="7828532"/>
<dbReference type="PROSITE" id="PS51186">
    <property type="entry name" value="GNAT"/>
    <property type="match status" value="1"/>
</dbReference>
<evidence type="ECO:0000256" key="6">
    <source>
        <dbReference type="ARBA" id="ARBA00025774"/>
    </source>
</evidence>
<dbReference type="KEGG" id="tet:TTHERM_00624270"/>
<keyword evidence="4" id="KW-0156">Chromatin regulator</keyword>
<name>Q240V6_TETTS</name>
<proteinExistence type="inferred from homology"/>
<dbReference type="PANTHER" id="PTHR14744:SF15">
    <property type="entry name" value="N-ALPHA-ACETYLTRANSFERASE 60"/>
    <property type="match status" value="1"/>
</dbReference>
<evidence type="ECO:0000313" key="13">
    <source>
        <dbReference type="Proteomes" id="UP000009168"/>
    </source>
</evidence>
<dbReference type="OrthoDB" id="291609at2759"/>
<dbReference type="Pfam" id="PF13508">
    <property type="entry name" value="Acetyltransf_7"/>
    <property type="match status" value="1"/>
</dbReference>
<dbReference type="SUPFAM" id="SSF55729">
    <property type="entry name" value="Acyl-CoA N-acyltransferases (Nat)"/>
    <property type="match status" value="1"/>
</dbReference>
<evidence type="ECO:0000256" key="5">
    <source>
        <dbReference type="ARBA" id="ARBA00023315"/>
    </source>
</evidence>
<dbReference type="HOGENOM" id="CLU_1513536_0_0_1"/>
<organism evidence="12 13">
    <name type="scientific">Tetrahymena thermophila (strain SB210)</name>
    <dbReference type="NCBI Taxonomy" id="312017"/>
    <lineage>
        <taxon>Eukaryota</taxon>
        <taxon>Sar</taxon>
        <taxon>Alveolata</taxon>
        <taxon>Ciliophora</taxon>
        <taxon>Intramacronucleata</taxon>
        <taxon>Oligohymenophorea</taxon>
        <taxon>Hymenostomatida</taxon>
        <taxon>Tetrahymenina</taxon>
        <taxon>Tetrahymenidae</taxon>
        <taxon>Tetrahymena</taxon>
    </lineage>
</organism>
<dbReference type="AlphaFoldDB" id="Q240V6"/>
<evidence type="ECO:0000256" key="4">
    <source>
        <dbReference type="ARBA" id="ARBA00022853"/>
    </source>
</evidence>
<dbReference type="GO" id="GO:0120518">
    <property type="term" value="F:protein N-terminal-methionine acetyltransferase activity"/>
    <property type="evidence" value="ECO:0007669"/>
    <property type="project" value="UniProtKB-EC"/>
</dbReference>
<accession>Q240V6</accession>
<evidence type="ECO:0000256" key="8">
    <source>
        <dbReference type="ARBA" id="ARBA00026144"/>
    </source>
</evidence>
<feature type="domain" description="N-acetyltransferase" evidence="11">
    <location>
        <begin position="56"/>
        <end position="217"/>
    </location>
</feature>
<gene>
    <name evidence="12" type="ORF">TTHERM_00624270</name>
</gene>
<evidence type="ECO:0000256" key="1">
    <source>
        <dbReference type="ARBA" id="ARBA00013184"/>
    </source>
</evidence>
<reference evidence="13" key="1">
    <citation type="journal article" date="2006" name="PLoS Biol.">
        <title>Macronuclear genome sequence of the ciliate Tetrahymena thermophila, a model eukaryote.</title>
        <authorList>
            <person name="Eisen J.A."/>
            <person name="Coyne R.S."/>
            <person name="Wu M."/>
            <person name="Wu D."/>
            <person name="Thiagarajan M."/>
            <person name="Wortman J.R."/>
            <person name="Badger J.H."/>
            <person name="Ren Q."/>
            <person name="Amedeo P."/>
            <person name="Jones K.M."/>
            <person name="Tallon L.J."/>
            <person name="Delcher A.L."/>
            <person name="Salzberg S.L."/>
            <person name="Silva J.C."/>
            <person name="Haas B.J."/>
            <person name="Majoros W.H."/>
            <person name="Farzad M."/>
            <person name="Carlton J.M."/>
            <person name="Smith R.K. Jr."/>
            <person name="Garg J."/>
            <person name="Pearlman R.E."/>
            <person name="Karrer K.M."/>
            <person name="Sun L."/>
            <person name="Manning G."/>
            <person name="Elde N.C."/>
            <person name="Turkewitz A.P."/>
            <person name="Asai D.J."/>
            <person name="Wilkes D.E."/>
            <person name="Wang Y."/>
            <person name="Cai H."/>
            <person name="Collins K."/>
            <person name="Stewart B.A."/>
            <person name="Lee S.R."/>
            <person name="Wilamowska K."/>
            <person name="Weinberg Z."/>
            <person name="Ruzzo W.L."/>
            <person name="Wloga D."/>
            <person name="Gaertig J."/>
            <person name="Frankel J."/>
            <person name="Tsao C.-C."/>
            <person name="Gorovsky M.A."/>
            <person name="Keeling P.J."/>
            <person name="Waller R.F."/>
            <person name="Patron N.J."/>
            <person name="Cherry J.M."/>
            <person name="Stover N.A."/>
            <person name="Krieger C.J."/>
            <person name="del Toro C."/>
            <person name="Ryder H.F."/>
            <person name="Williamson S.C."/>
            <person name="Barbeau R.A."/>
            <person name="Hamilton E.P."/>
            <person name="Orias E."/>
        </authorList>
    </citation>
    <scope>NUCLEOTIDE SEQUENCE [LARGE SCALE GENOMIC DNA]</scope>
    <source>
        <strain evidence="13">SB210</strain>
    </source>
</reference>
<evidence type="ECO:0000256" key="2">
    <source>
        <dbReference type="ARBA" id="ARBA00022679"/>
    </source>
</evidence>
<dbReference type="InParanoid" id="Q240V6"/>
<keyword evidence="13" id="KW-1185">Reference proteome</keyword>
<dbReference type="eggNOG" id="KOG3138">
    <property type="taxonomic scope" value="Eukaryota"/>
</dbReference>
<comment type="catalytic activity">
    <reaction evidence="9">
        <text>L-lysyl-[protein] + acetyl-CoA = N(6)-acetyl-L-lysyl-[protein] + CoA + H(+)</text>
        <dbReference type="Rhea" id="RHEA:45948"/>
        <dbReference type="Rhea" id="RHEA-COMP:9752"/>
        <dbReference type="Rhea" id="RHEA-COMP:10731"/>
        <dbReference type="ChEBI" id="CHEBI:15378"/>
        <dbReference type="ChEBI" id="CHEBI:29969"/>
        <dbReference type="ChEBI" id="CHEBI:57287"/>
        <dbReference type="ChEBI" id="CHEBI:57288"/>
        <dbReference type="ChEBI" id="CHEBI:61930"/>
        <dbReference type="EC" id="2.3.1.48"/>
    </reaction>
</comment>
<dbReference type="CDD" id="cd04301">
    <property type="entry name" value="NAT_SF"/>
    <property type="match status" value="1"/>
</dbReference>
<dbReference type="RefSeq" id="XP_001022553.2">
    <property type="nucleotide sequence ID" value="XM_001022553.2"/>
</dbReference>
<evidence type="ECO:0000256" key="3">
    <source>
        <dbReference type="ARBA" id="ARBA00022829"/>
    </source>
</evidence>
<dbReference type="GO" id="GO:0007059">
    <property type="term" value="P:chromosome segregation"/>
    <property type="evidence" value="ECO:0007669"/>
    <property type="project" value="UniProtKB-KW"/>
</dbReference>
<dbReference type="InterPro" id="IPR045141">
    <property type="entry name" value="NAA60-like"/>
</dbReference>
<dbReference type="PANTHER" id="PTHR14744">
    <property type="entry name" value="N-ALPHA-ACETYLTRANSFERASE 60"/>
    <property type="match status" value="1"/>
</dbReference>